<comment type="subunit">
    <text evidence="2">Homotrimer.</text>
</comment>
<evidence type="ECO:0000256" key="8">
    <source>
        <dbReference type="ARBA" id="ARBA00023114"/>
    </source>
</evidence>
<dbReference type="Proteomes" id="UP001499988">
    <property type="component" value="Unassembled WGS sequence"/>
</dbReference>
<comment type="subcellular location">
    <subcellularLocation>
        <location evidence="1">Cell outer membrane</location>
        <topology evidence="1">Multi-pass membrane protein</topology>
    </subcellularLocation>
</comment>
<evidence type="ECO:0000256" key="7">
    <source>
        <dbReference type="ARBA" id="ARBA00023065"/>
    </source>
</evidence>
<keyword evidence="3" id="KW-0813">Transport</keyword>
<evidence type="ECO:0000313" key="13">
    <source>
        <dbReference type="EMBL" id="GAA4899816.1"/>
    </source>
</evidence>
<organism evidence="13 14">
    <name type="scientific">Ferrimonas pelagia</name>
    <dbReference type="NCBI Taxonomy" id="1177826"/>
    <lineage>
        <taxon>Bacteria</taxon>
        <taxon>Pseudomonadati</taxon>
        <taxon>Pseudomonadota</taxon>
        <taxon>Gammaproteobacteria</taxon>
        <taxon>Alteromonadales</taxon>
        <taxon>Ferrimonadaceae</taxon>
        <taxon>Ferrimonas</taxon>
    </lineage>
</organism>
<evidence type="ECO:0000256" key="9">
    <source>
        <dbReference type="ARBA" id="ARBA00023136"/>
    </source>
</evidence>
<evidence type="ECO:0000256" key="4">
    <source>
        <dbReference type="ARBA" id="ARBA00022452"/>
    </source>
</evidence>
<dbReference type="EMBL" id="BAABJZ010000102">
    <property type="protein sequence ID" value="GAA4899816.1"/>
    <property type="molecule type" value="Genomic_DNA"/>
</dbReference>
<keyword evidence="8" id="KW-0626">Porin</keyword>
<dbReference type="InterPro" id="IPR023614">
    <property type="entry name" value="Porin_dom_sf"/>
</dbReference>
<keyword evidence="4" id="KW-1134">Transmembrane beta strand</keyword>
<keyword evidence="10" id="KW-0998">Cell outer membrane</keyword>
<evidence type="ECO:0000256" key="5">
    <source>
        <dbReference type="ARBA" id="ARBA00022692"/>
    </source>
</evidence>
<reference evidence="14" key="1">
    <citation type="journal article" date="2019" name="Int. J. Syst. Evol. Microbiol.">
        <title>The Global Catalogue of Microorganisms (GCM) 10K type strain sequencing project: providing services to taxonomists for standard genome sequencing and annotation.</title>
        <authorList>
            <consortium name="The Broad Institute Genomics Platform"/>
            <consortium name="The Broad Institute Genome Sequencing Center for Infectious Disease"/>
            <person name="Wu L."/>
            <person name="Ma J."/>
        </authorList>
    </citation>
    <scope>NUCLEOTIDE SEQUENCE [LARGE SCALE GENOMIC DNA]</scope>
    <source>
        <strain evidence="14">JCM 18401</strain>
    </source>
</reference>
<name>A0ABP9FF55_9GAMM</name>
<keyword evidence="5" id="KW-0812">Transmembrane</keyword>
<evidence type="ECO:0000256" key="3">
    <source>
        <dbReference type="ARBA" id="ARBA00022448"/>
    </source>
</evidence>
<keyword evidence="14" id="KW-1185">Reference proteome</keyword>
<feature type="signal peptide" evidence="11">
    <location>
        <begin position="1"/>
        <end position="25"/>
    </location>
</feature>
<feature type="domain" description="Porin" evidence="12">
    <location>
        <begin position="13"/>
        <end position="343"/>
    </location>
</feature>
<proteinExistence type="predicted"/>
<protein>
    <submittedName>
        <fullName evidence="13">Porin</fullName>
    </submittedName>
</protein>
<evidence type="ECO:0000259" key="12">
    <source>
        <dbReference type="Pfam" id="PF13609"/>
    </source>
</evidence>
<evidence type="ECO:0000313" key="14">
    <source>
        <dbReference type="Proteomes" id="UP001499988"/>
    </source>
</evidence>
<dbReference type="PANTHER" id="PTHR34501">
    <property type="entry name" value="PROTEIN YDDL-RELATED"/>
    <property type="match status" value="1"/>
</dbReference>
<comment type="caution">
    <text evidence="13">The sequence shown here is derived from an EMBL/GenBank/DDBJ whole genome shotgun (WGS) entry which is preliminary data.</text>
</comment>
<dbReference type="InterPro" id="IPR033900">
    <property type="entry name" value="Gram_neg_porin_domain"/>
</dbReference>
<gene>
    <name evidence="13" type="ORF">GCM10023333_36900</name>
</gene>
<accession>A0ABP9FF55</accession>
<dbReference type="InterPro" id="IPR050298">
    <property type="entry name" value="Gram-neg_bact_OMP"/>
</dbReference>
<dbReference type="RefSeq" id="WP_345336959.1">
    <property type="nucleotide sequence ID" value="NZ_BAABJZ010000102.1"/>
</dbReference>
<keyword evidence="7" id="KW-0406">Ion transport</keyword>
<evidence type="ECO:0000256" key="11">
    <source>
        <dbReference type="SAM" id="SignalP"/>
    </source>
</evidence>
<keyword evidence="9" id="KW-0472">Membrane</keyword>
<dbReference type="Gene3D" id="2.40.160.10">
    <property type="entry name" value="Porin"/>
    <property type="match status" value="1"/>
</dbReference>
<dbReference type="PANTHER" id="PTHR34501:SF9">
    <property type="entry name" value="MAJOR OUTER MEMBRANE PROTEIN P.IA"/>
    <property type="match status" value="1"/>
</dbReference>
<dbReference type="Pfam" id="PF13609">
    <property type="entry name" value="Porin_4"/>
    <property type="match status" value="1"/>
</dbReference>
<keyword evidence="6 11" id="KW-0732">Signal</keyword>
<evidence type="ECO:0000256" key="6">
    <source>
        <dbReference type="ARBA" id="ARBA00022729"/>
    </source>
</evidence>
<evidence type="ECO:0000256" key="1">
    <source>
        <dbReference type="ARBA" id="ARBA00004571"/>
    </source>
</evidence>
<evidence type="ECO:0000256" key="2">
    <source>
        <dbReference type="ARBA" id="ARBA00011233"/>
    </source>
</evidence>
<sequence length="345" mass="37683">MMQTRRTQLATLTAALLAASFGAQATSDVDFYGSIRMGLDYVDAGSDNDAINGRDFLSRIGVKGSTDITDGIKGIAVVEYGLRGEDSINFKQNDKPTFRQLFVGLDTDYGKVTFGSQTVLYYTYVGSGYFSDAFDSLRLTGVRADDMLQYEYGAGNFKIASQVQLSGQDGDDVDQFQLAGQYGVGPLKLQAALVADTKGDDKGNKYGVRGWYDVTDSITLSAFFDFAEGDFAGAIQPGNLKTTDNDGESISGVTQCELEDRQTSGIYGAYSFGASKVHARYALSSCDNSGDVSSYKAEYTYKLNKQMNLWASYEILDADNSRKVTKDDVTYDDFSQLQLGVRYDF</sequence>
<evidence type="ECO:0000256" key="10">
    <source>
        <dbReference type="ARBA" id="ARBA00023237"/>
    </source>
</evidence>
<dbReference type="CDD" id="cd00342">
    <property type="entry name" value="gram_neg_porins"/>
    <property type="match status" value="1"/>
</dbReference>
<feature type="chain" id="PRO_5046651122" evidence="11">
    <location>
        <begin position="26"/>
        <end position="345"/>
    </location>
</feature>
<dbReference type="SUPFAM" id="SSF56935">
    <property type="entry name" value="Porins"/>
    <property type="match status" value="1"/>
</dbReference>